<name>A0A497UZL2_9RHOB</name>
<evidence type="ECO:0000313" key="4">
    <source>
        <dbReference type="Proteomes" id="UP000269157"/>
    </source>
</evidence>
<gene>
    <name evidence="3" type="ORF">BCF46_3760</name>
</gene>
<feature type="region of interest" description="Disordered" evidence="1">
    <location>
        <begin position="248"/>
        <end position="271"/>
    </location>
</feature>
<evidence type="ECO:0000256" key="1">
    <source>
        <dbReference type="SAM" id="MobiDB-lite"/>
    </source>
</evidence>
<reference evidence="3 4" key="1">
    <citation type="submission" date="2018-10" db="EMBL/GenBank/DDBJ databases">
        <title>Genomic Encyclopedia of Archaeal and Bacterial Type Strains, Phase II (KMG-II): from individual species to whole genera.</title>
        <authorList>
            <person name="Goeker M."/>
        </authorList>
    </citation>
    <scope>NUCLEOTIDE SEQUENCE [LARGE SCALE GENOMIC DNA]</scope>
    <source>
        <strain evidence="3 4">DSM 29466</strain>
    </source>
</reference>
<evidence type="ECO:0000313" key="3">
    <source>
        <dbReference type="EMBL" id="RLJ36292.1"/>
    </source>
</evidence>
<organism evidence="3 4">
    <name type="scientific">Litoreibacter meonggei</name>
    <dbReference type="NCBI Taxonomy" id="1049199"/>
    <lineage>
        <taxon>Bacteria</taxon>
        <taxon>Pseudomonadati</taxon>
        <taxon>Pseudomonadota</taxon>
        <taxon>Alphaproteobacteria</taxon>
        <taxon>Rhodobacterales</taxon>
        <taxon>Roseobacteraceae</taxon>
        <taxon>Litoreibacter</taxon>
    </lineage>
</organism>
<feature type="domain" description="ImpA N-terminal" evidence="2">
    <location>
        <begin position="8"/>
        <end position="132"/>
    </location>
</feature>
<dbReference type="Pfam" id="PF06812">
    <property type="entry name" value="ImpA_N"/>
    <property type="match status" value="1"/>
</dbReference>
<evidence type="ECO:0000259" key="2">
    <source>
        <dbReference type="Pfam" id="PF06812"/>
    </source>
</evidence>
<accession>A0A497UZL2</accession>
<dbReference type="AlphaFoldDB" id="A0A497UZL2"/>
<dbReference type="InterPro" id="IPR010657">
    <property type="entry name" value="ImpA_N"/>
</dbReference>
<comment type="caution">
    <text evidence="3">The sequence shown here is derived from an EMBL/GenBank/DDBJ whole genome shotgun (WGS) entry which is preliminary data.</text>
</comment>
<dbReference type="RefSeq" id="WP_121028044.1">
    <property type="nucleotide sequence ID" value="NZ_RCCE01000008.1"/>
</dbReference>
<dbReference type="PANTHER" id="PTHR37951">
    <property type="entry name" value="CYTOPLASMIC PROTEIN-RELATED"/>
    <property type="match status" value="1"/>
</dbReference>
<sequence>MNYDKITDPISPDAPCGADLLIEDDPDFLDYFFEAPERMPTKYYDLVREELFDPKSIDFKAEEKKIEALLKRTRDLRLLGIQARFQILAGRLHGFCDAFTAMADVLDAYPADVHPQVNGDNNERRNALEELNTLATVTMPLQYAPLVEDRRAGVVNQRMYLLATGQVEPREDEEAGDAGVLLAALSNDANQKDVDKTHEKLTAAKSAIARIIAVSNAQEDSPFTPDIEKLDARLGELLDLVAQARPDLGGSSAEDEVGHGEDDALPGDEVTSDVDTAIPAQVSTLSGPVVIPTHAAARAALEVVEQYFATKEPSAAALLLVTQARLLIGKPLVEALDTLLPDHSGQAKIDFGAETGFVISMDRLRALSGEMRAAAGPDPSEAEGQVPDMVSTRPDAASVIKAVEDFYRRSEPVSPIPILLLKARGFLDKDFHAIVKELMPSPEGQSE</sequence>
<dbReference type="EMBL" id="RCCE01000008">
    <property type="protein sequence ID" value="RLJ36292.1"/>
    <property type="molecule type" value="Genomic_DNA"/>
</dbReference>
<protein>
    <submittedName>
        <fullName evidence="3">Type VI secretion system protein ImpA</fullName>
    </submittedName>
</protein>
<dbReference type="OrthoDB" id="9771118at2"/>
<proteinExistence type="predicted"/>
<dbReference type="Proteomes" id="UP000269157">
    <property type="component" value="Unassembled WGS sequence"/>
</dbReference>
<dbReference type="InterPro" id="IPR017740">
    <property type="entry name" value="TssA-like"/>
</dbReference>
<keyword evidence="4" id="KW-1185">Reference proteome</keyword>
<dbReference type="PANTHER" id="PTHR37951:SF1">
    <property type="entry name" value="TYPE VI SECRETION SYSTEM COMPONENT TSSA1"/>
    <property type="match status" value="1"/>
</dbReference>